<dbReference type="EMBL" id="KN837347">
    <property type="protein sequence ID" value="KIJ27084.1"/>
    <property type="molecule type" value="Genomic_DNA"/>
</dbReference>
<evidence type="ECO:0000313" key="1">
    <source>
        <dbReference type="EMBL" id="KIJ27084.1"/>
    </source>
</evidence>
<accession>A0A0C9TZ21</accession>
<keyword evidence="2" id="KW-1185">Reference proteome</keyword>
<dbReference type="Proteomes" id="UP000054279">
    <property type="component" value="Unassembled WGS sequence"/>
</dbReference>
<proteinExistence type="predicted"/>
<dbReference type="HOGENOM" id="CLU_1687818_0_0_1"/>
<protein>
    <recommendedName>
        <fullName evidence="3">HTH CENPB-type domain-containing protein</fullName>
    </recommendedName>
</protein>
<organism evidence="1 2">
    <name type="scientific">Sphaerobolus stellatus (strain SS14)</name>
    <dbReference type="NCBI Taxonomy" id="990650"/>
    <lineage>
        <taxon>Eukaryota</taxon>
        <taxon>Fungi</taxon>
        <taxon>Dikarya</taxon>
        <taxon>Basidiomycota</taxon>
        <taxon>Agaricomycotina</taxon>
        <taxon>Agaricomycetes</taxon>
        <taxon>Phallomycetidae</taxon>
        <taxon>Geastrales</taxon>
        <taxon>Sphaerobolaceae</taxon>
        <taxon>Sphaerobolus</taxon>
    </lineage>
</organism>
<dbReference type="AlphaFoldDB" id="A0A0C9TZ21"/>
<evidence type="ECO:0008006" key="3">
    <source>
        <dbReference type="Google" id="ProtNLM"/>
    </source>
</evidence>
<name>A0A0C9TZ21_SPHS4</name>
<reference evidence="1 2" key="1">
    <citation type="submission" date="2014-06" db="EMBL/GenBank/DDBJ databases">
        <title>Evolutionary Origins and Diversification of the Mycorrhizal Mutualists.</title>
        <authorList>
            <consortium name="DOE Joint Genome Institute"/>
            <consortium name="Mycorrhizal Genomics Consortium"/>
            <person name="Kohler A."/>
            <person name="Kuo A."/>
            <person name="Nagy L.G."/>
            <person name="Floudas D."/>
            <person name="Copeland A."/>
            <person name="Barry K.W."/>
            <person name="Cichocki N."/>
            <person name="Veneault-Fourrey C."/>
            <person name="LaButti K."/>
            <person name="Lindquist E.A."/>
            <person name="Lipzen A."/>
            <person name="Lundell T."/>
            <person name="Morin E."/>
            <person name="Murat C."/>
            <person name="Riley R."/>
            <person name="Ohm R."/>
            <person name="Sun H."/>
            <person name="Tunlid A."/>
            <person name="Henrissat B."/>
            <person name="Grigoriev I.V."/>
            <person name="Hibbett D.S."/>
            <person name="Martin F."/>
        </authorList>
    </citation>
    <scope>NUCLEOTIDE SEQUENCE [LARGE SCALE GENOMIC DNA]</scope>
    <source>
        <strain evidence="1 2">SS14</strain>
    </source>
</reference>
<sequence length="156" mass="17749">MELAIQAYNAGLMLLKALRLRYRKIAAQYGVAPATLARLVNSGTSLSVFNATKRALSPEEETMLLNYSHSPTDRAGIDVKWVDRYIERNRDQLQPHWSKPLDTACARALNPTIIDHWFNVIVQLEYVDMNIRPEDTYGMDESGFPPESARTQRVIV</sequence>
<dbReference type="OrthoDB" id="2917041at2759"/>
<gene>
    <name evidence="1" type="ORF">M422DRAFT_271772</name>
</gene>
<evidence type="ECO:0000313" key="2">
    <source>
        <dbReference type="Proteomes" id="UP000054279"/>
    </source>
</evidence>